<dbReference type="GO" id="GO:0003677">
    <property type="term" value="F:DNA binding"/>
    <property type="evidence" value="ECO:0007669"/>
    <property type="project" value="InterPro"/>
</dbReference>
<evidence type="ECO:0000259" key="2">
    <source>
        <dbReference type="Pfam" id="PF13411"/>
    </source>
</evidence>
<gene>
    <name evidence="3" type="ORF">C6Y45_01950</name>
</gene>
<evidence type="ECO:0000313" key="3">
    <source>
        <dbReference type="EMBL" id="PTL40166.1"/>
    </source>
</evidence>
<proteinExistence type="predicted"/>
<dbReference type="InterPro" id="IPR009061">
    <property type="entry name" value="DNA-bd_dom_put_sf"/>
</dbReference>
<dbReference type="Proteomes" id="UP000240509">
    <property type="component" value="Unassembled WGS sequence"/>
</dbReference>
<name>A0A2T4U9T8_9BACI</name>
<dbReference type="Gene3D" id="1.10.1660.10">
    <property type="match status" value="1"/>
</dbReference>
<dbReference type="AlphaFoldDB" id="A0A2T4U9T8"/>
<keyword evidence="4" id="KW-1185">Reference proteome</keyword>
<accession>A0A2T4U9T8</accession>
<reference evidence="3 4" key="1">
    <citation type="submission" date="2018-03" db="EMBL/GenBank/DDBJ databases">
        <title>Alkalicoccus saliphilus sp. nov., isolated from a mineral pool.</title>
        <authorList>
            <person name="Zhao B."/>
        </authorList>
    </citation>
    <scope>NUCLEOTIDE SEQUENCE [LARGE SCALE GENOMIC DNA]</scope>
    <source>
        <strain evidence="3 4">6AG</strain>
    </source>
</reference>
<feature type="domain" description="HTH merR-type" evidence="2">
    <location>
        <begin position="31"/>
        <end position="99"/>
    </location>
</feature>
<dbReference type="Pfam" id="PF13411">
    <property type="entry name" value="MerR_1"/>
    <property type="match status" value="1"/>
</dbReference>
<sequence>MHFTYMINRKTAHMPAKKGDFLMTTEQDKSFSTKDVSLQLNVGTSTLRKWAISMEKHGYVFTKNTNQRRAFTEEDITALEYIQQLIQKEHFSLTNAAKVVVTRFKNQAAESETPAVQEESDLAERTAQRYNMLLNEMLRNTMDQNEKLERHEQLLNQITEQISTSDQKSAEREQLLLDTIKRLTEEDKPKKTWWNVASWFR</sequence>
<keyword evidence="1" id="KW-0175">Coiled coil</keyword>
<dbReference type="SUPFAM" id="SSF46955">
    <property type="entry name" value="Putative DNA-binding domain"/>
    <property type="match status" value="1"/>
</dbReference>
<protein>
    <recommendedName>
        <fullName evidence="2">HTH merR-type domain-containing protein</fullName>
    </recommendedName>
</protein>
<dbReference type="EMBL" id="PZJJ01000002">
    <property type="protein sequence ID" value="PTL40166.1"/>
    <property type="molecule type" value="Genomic_DNA"/>
</dbReference>
<dbReference type="InterPro" id="IPR000551">
    <property type="entry name" value="MerR-type_HTH_dom"/>
</dbReference>
<evidence type="ECO:0000256" key="1">
    <source>
        <dbReference type="SAM" id="Coils"/>
    </source>
</evidence>
<organism evidence="3 4">
    <name type="scientific">Alkalicoccus saliphilus</name>
    <dbReference type="NCBI Taxonomy" id="200989"/>
    <lineage>
        <taxon>Bacteria</taxon>
        <taxon>Bacillati</taxon>
        <taxon>Bacillota</taxon>
        <taxon>Bacilli</taxon>
        <taxon>Bacillales</taxon>
        <taxon>Bacillaceae</taxon>
        <taxon>Alkalicoccus</taxon>
    </lineage>
</organism>
<evidence type="ECO:0000313" key="4">
    <source>
        <dbReference type="Proteomes" id="UP000240509"/>
    </source>
</evidence>
<comment type="caution">
    <text evidence="3">The sequence shown here is derived from an EMBL/GenBank/DDBJ whole genome shotgun (WGS) entry which is preliminary data.</text>
</comment>
<feature type="coiled-coil region" evidence="1">
    <location>
        <begin position="131"/>
        <end position="168"/>
    </location>
</feature>
<dbReference type="GO" id="GO:0006355">
    <property type="term" value="P:regulation of DNA-templated transcription"/>
    <property type="evidence" value="ECO:0007669"/>
    <property type="project" value="InterPro"/>
</dbReference>